<keyword evidence="3" id="KW-1185">Reference proteome</keyword>
<organism evidence="2 3">
    <name type="scientific">Persephonella atlantica</name>
    <dbReference type="NCBI Taxonomy" id="2699429"/>
    <lineage>
        <taxon>Bacteria</taxon>
        <taxon>Pseudomonadati</taxon>
        <taxon>Aquificota</taxon>
        <taxon>Aquificia</taxon>
        <taxon>Aquificales</taxon>
        <taxon>Hydrogenothermaceae</taxon>
        <taxon>Persephonella</taxon>
    </lineage>
</organism>
<accession>A0ABS1GF87</accession>
<evidence type="ECO:0000313" key="3">
    <source>
        <dbReference type="Proteomes" id="UP000772812"/>
    </source>
</evidence>
<gene>
    <name evidence="2" type="ORF">GWK41_00590</name>
</gene>
<dbReference type="GO" id="GO:0032259">
    <property type="term" value="P:methylation"/>
    <property type="evidence" value="ECO:0007669"/>
    <property type="project" value="UniProtKB-KW"/>
</dbReference>
<dbReference type="SUPFAM" id="SSF75217">
    <property type="entry name" value="alpha/beta knot"/>
    <property type="match status" value="1"/>
</dbReference>
<keyword evidence="2" id="KW-0489">Methyltransferase</keyword>
<feature type="domain" description="tRNA (guanine-N(1)-)-methyltransferase C-terminal" evidence="1">
    <location>
        <begin position="6"/>
        <end position="185"/>
    </location>
</feature>
<reference evidence="2 3" key="1">
    <citation type="journal article" date="2021" name="Syst. Appl. Microbiol.">
        <title>Persephonella atlantica sp. nov.: How to adapt to physico-chemical gradients in high temperature hydrothermal habitats.</title>
        <authorList>
            <person name="Francois D.X."/>
            <person name="Godfroy A."/>
            <person name="Mathien C."/>
            <person name="Aube J."/>
            <person name="Cathalot C."/>
            <person name="Lesongeur F."/>
            <person name="L'Haridon S."/>
            <person name="Philippon X."/>
            <person name="Roussel E.G."/>
        </authorList>
    </citation>
    <scope>NUCLEOTIDE SEQUENCE [LARGE SCALE GENOMIC DNA]</scope>
    <source>
        <strain evidence="2 3">MO1340</strain>
    </source>
</reference>
<dbReference type="EMBL" id="JAACYA010000001">
    <property type="protein sequence ID" value="MBK3331558.1"/>
    <property type="molecule type" value="Genomic_DNA"/>
</dbReference>
<evidence type="ECO:0000313" key="2">
    <source>
        <dbReference type="EMBL" id="MBK3331558.1"/>
    </source>
</evidence>
<dbReference type="InterPro" id="IPR029028">
    <property type="entry name" value="Alpha/beta_knot_MTases"/>
</dbReference>
<dbReference type="Proteomes" id="UP000772812">
    <property type="component" value="Unassembled WGS sequence"/>
</dbReference>
<dbReference type="InterPro" id="IPR029026">
    <property type="entry name" value="tRNA_m1G_MTases_N"/>
</dbReference>
<dbReference type="CDD" id="cd18085">
    <property type="entry name" value="TM1570-like"/>
    <property type="match status" value="1"/>
</dbReference>
<dbReference type="Gene3D" id="3.40.1280.10">
    <property type="match status" value="1"/>
</dbReference>
<dbReference type="RefSeq" id="WP_200672976.1">
    <property type="nucleotide sequence ID" value="NZ_JAACYA010000001.1"/>
</dbReference>
<dbReference type="Pfam" id="PF09936">
    <property type="entry name" value="Methyltrn_RNA_4"/>
    <property type="match status" value="1"/>
</dbReference>
<keyword evidence="2" id="KW-0808">Transferase</keyword>
<comment type="caution">
    <text evidence="2">The sequence shown here is derived from an EMBL/GenBank/DDBJ whole genome shotgun (WGS) entry which is preliminary data.</text>
</comment>
<proteinExistence type="predicted"/>
<name>A0ABS1GF87_9AQUI</name>
<evidence type="ECO:0000259" key="1">
    <source>
        <dbReference type="Pfam" id="PF09936"/>
    </source>
</evidence>
<sequence>MKNRHVFVSVVHYPAVNKDKKWVVTSFTTLDFHDIARPARTYELGGYYIIQPLEAQQFVISEQIKYWTEGFGSRFNPRRAEAAKLVRLVSTITEAVEDIKKRTGKHPKLIATSAKKYPQTVSYTEMSNIIQSSDETFLILMGTGWGMPEELVSSCDFVLEPILGAGDYNHLSVRNATAIILDRLFSPNR</sequence>
<dbReference type="GO" id="GO:0008168">
    <property type="term" value="F:methyltransferase activity"/>
    <property type="evidence" value="ECO:0007669"/>
    <property type="project" value="UniProtKB-KW"/>
</dbReference>
<protein>
    <submittedName>
        <fullName evidence="2">RNA methyltransferase</fullName>
    </submittedName>
</protein>
<dbReference type="InterPro" id="IPR019230">
    <property type="entry name" value="RNA_MeTrfase_C_dom"/>
</dbReference>